<dbReference type="EMBL" id="LFZN01000088">
    <property type="protein sequence ID" value="KXS99625.1"/>
    <property type="molecule type" value="Genomic_DNA"/>
</dbReference>
<dbReference type="Pfam" id="PF11807">
    <property type="entry name" value="UstYa"/>
    <property type="match status" value="1"/>
</dbReference>
<keyword evidence="3" id="KW-0812">Transmembrane</keyword>
<evidence type="ECO:0000256" key="3">
    <source>
        <dbReference type="SAM" id="Phobius"/>
    </source>
</evidence>
<accession>A0A139HB11</accession>
<proteinExistence type="inferred from homology"/>
<sequence length="278" mass="31628">MSDNQAAYLLERRYRDEDGEDIAQSLDHVRSGRSCGSRLWWLVHAIVLCGNMAVLAYQTACARPMSLRRPFEVVDAPRTSITRTWNLTLGKVSDFTSFDPAVADAAWADISLPAHGWVKISEQQMSRLGKLSSSSVKAADGSGYLALLETFHQIHCLDYLRKTNILYADIYPNARFHVPVPADIHIPHCIDAILMSLQCNSELTLVTQNWVDGWIEPWADWETQHQCRDFQSIVKWARKNKAESREKFIHPELGLVLHDKLNLSALPVNREVRYIDSL</sequence>
<evidence type="ECO:0000256" key="1">
    <source>
        <dbReference type="ARBA" id="ARBA00004685"/>
    </source>
</evidence>
<reference evidence="4 5" key="1">
    <citation type="submission" date="2015-07" db="EMBL/GenBank/DDBJ databases">
        <title>Comparative genomics of the Sigatoka disease complex on banana suggests a link between parallel evolutionary changes in Pseudocercospora fijiensis and Pseudocercospora eumusae and increased virulence on the banana host.</title>
        <authorList>
            <person name="Chang T.-C."/>
            <person name="Salvucci A."/>
            <person name="Crous P.W."/>
            <person name="Stergiopoulos I."/>
        </authorList>
    </citation>
    <scope>NUCLEOTIDE SEQUENCE [LARGE SCALE GENOMIC DNA]</scope>
    <source>
        <strain evidence="4 5">CBS 114824</strain>
    </source>
</reference>
<keyword evidence="3" id="KW-0472">Membrane</keyword>
<gene>
    <name evidence="4" type="ORF">AC578_9936</name>
</gene>
<dbReference type="GO" id="GO:0043386">
    <property type="term" value="P:mycotoxin biosynthetic process"/>
    <property type="evidence" value="ECO:0007669"/>
    <property type="project" value="InterPro"/>
</dbReference>
<comment type="pathway">
    <text evidence="1">Mycotoxin biosynthesis.</text>
</comment>
<feature type="transmembrane region" description="Helical" evidence="3">
    <location>
        <begin position="39"/>
        <end position="60"/>
    </location>
</feature>
<organism evidence="4 5">
    <name type="scientific">Pseudocercospora eumusae</name>
    <dbReference type="NCBI Taxonomy" id="321146"/>
    <lineage>
        <taxon>Eukaryota</taxon>
        <taxon>Fungi</taxon>
        <taxon>Dikarya</taxon>
        <taxon>Ascomycota</taxon>
        <taxon>Pezizomycotina</taxon>
        <taxon>Dothideomycetes</taxon>
        <taxon>Dothideomycetidae</taxon>
        <taxon>Mycosphaerellales</taxon>
        <taxon>Mycosphaerellaceae</taxon>
        <taxon>Pseudocercospora</taxon>
    </lineage>
</organism>
<evidence type="ECO:0000313" key="5">
    <source>
        <dbReference type="Proteomes" id="UP000070133"/>
    </source>
</evidence>
<dbReference type="AlphaFoldDB" id="A0A139HB11"/>
<dbReference type="STRING" id="321146.A0A139HB11"/>
<evidence type="ECO:0000313" key="4">
    <source>
        <dbReference type="EMBL" id="KXS99625.1"/>
    </source>
</evidence>
<name>A0A139HB11_9PEZI</name>
<evidence type="ECO:0000256" key="2">
    <source>
        <dbReference type="ARBA" id="ARBA00035112"/>
    </source>
</evidence>
<dbReference type="Proteomes" id="UP000070133">
    <property type="component" value="Unassembled WGS sequence"/>
</dbReference>
<protein>
    <submittedName>
        <fullName evidence="4">Uncharacterized protein</fullName>
    </submittedName>
</protein>
<dbReference type="OrthoDB" id="3634002at2759"/>
<keyword evidence="5" id="KW-1185">Reference proteome</keyword>
<comment type="caution">
    <text evidence="4">The sequence shown here is derived from an EMBL/GenBank/DDBJ whole genome shotgun (WGS) entry which is preliminary data.</text>
</comment>
<dbReference type="PANTHER" id="PTHR33365">
    <property type="entry name" value="YALI0B05434P"/>
    <property type="match status" value="1"/>
</dbReference>
<keyword evidence="3" id="KW-1133">Transmembrane helix</keyword>
<comment type="similarity">
    <text evidence="2">Belongs to the ustYa family.</text>
</comment>
<dbReference type="InterPro" id="IPR021765">
    <property type="entry name" value="UstYa-like"/>
</dbReference>
<dbReference type="PANTHER" id="PTHR33365:SF4">
    <property type="entry name" value="CYCLOCHLOROTINE BIOSYNTHESIS PROTEIN O"/>
    <property type="match status" value="1"/>
</dbReference>